<accession>A0A195BKN1</accession>
<reference evidence="1 2" key="1">
    <citation type="submission" date="2015-09" db="EMBL/GenBank/DDBJ databases">
        <title>Atta colombica WGS genome.</title>
        <authorList>
            <person name="Nygaard S."/>
            <person name="Hu H."/>
            <person name="Boomsma J."/>
            <person name="Zhang G."/>
        </authorList>
    </citation>
    <scope>NUCLEOTIDE SEQUENCE [LARGE SCALE GENOMIC DNA]</scope>
    <source>
        <strain evidence="1">Treedump-2</strain>
        <tissue evidence="1">Whole body</tissue>
    </source>
</reference>
<dbReference type="AlphaFoldDB" id="A0A195BKN1"/>
<protein>
    <submittedName>
        <fullName evidence="1">Uncharacterized protein</fullName>
    </submittedName>
</protein>
<name>A0A195BKN1_9HYME</name>
<dbReference type="Proteomes" id="UP000078540">
    <property type="component" value="Unassembled WGS sequence"/>
</dbReference>
<evidence type="ECO:0000313" key="2">
    <source>
        <dbReference type="Proteomes" id="UP000078540"/>
    </source>
</evidence>
<organism evidence="1 2">
    <name type="scientific">Atta colombica</name>
    <dbReference type="NCBI Taxonomy" id="520822"/>
    <lineage>
        <taxon>Eukaryota</taxon>
        <taxon>Metazoa</taxon>
        <taxon>Ecdysozoa</taxon>
        <taxon>Arthropoda</taxon>
        <taxon>Hexapoda</taxon>
        <taxon>Insecta</taxon>
        <taxon>Pterygota</taxon>
        <taxon>Neoptera</taxon>
        <taxon>Endopterygota</taxon>
        <taxon>Hymenoptera</taxon>
        <taxon>Apocrita</taxon>
        <taxon>Aculeata</taxon>
        <taxon>Formicoidea</taxon>
        <taxon>Formicidae</taxon>
        <taxon>Myrmicinae</taxon>
        <taxon>Atta</taxon>
    </lineage>
</organism>
<evidence type="ECO:0000313" key="1">
    <source>
        <dbReference type="EMBL" id="KYM85329.1"/>
    </source>
</evidence>
<proteinExistence type="predicted"/>
<keyword evidence="2" id="KW-1185">Reference proteome</keyword>
<sequence>MENNNKYLISTLFTSILVTFKPLIRPVISTTHICSQIVATHKLDFTICPSLFITYEVPTLSSSVFVIIVTSATAHTALSASPLNPNVRSASRSNEIRDIRICFSHYYDYTVLRL</sequence>
<gene>
    <name evidence="1" type="ORF">ALC53_04572</name>
</gene>
<dbReference type="EMBL" id="KQ976453">
    <property type="protein sequence ID" value="KYM85329.1"/>
    <property type="molecule type" value="Genomic_DNA"/>
</dbReference>